<keyword evidence="4" id="KW-1185">Reference proteome</keyword>
<name>A0ABW3I734_9PAST</name>
<comment type="caution">
    <text evidence="3">The sequence shown here is derived from an EMBL/GenBank/DDBJ whole genome shotgun (WGS) entry which is preliminary data.</text>
</comment>
<sequence>MNKPLTLSKIAIALSSILYVQISHADIQPANPNTQVSKQNNVEVINIAKPSNSGLSHNQYHNYNVENTGAVLNNALQNGKSQLAGDVNKNPNFGNQAANIILNEVVSRNPSTLAGKQEVFGQKADYVLANPNGITCDGCGFINTTKESLVVGQVQVKDGNLNGYDVKGNNKLVTKGTITGSQNLDLIAPQIQVSGDIKSEHDINIIEGRNKIERDAQGQLKIKVVRQEGQVLDGKIAGSIQAGRIRIHSTDERATLSVAGSHLKAKEVNVTAGNTTLTGIASNQSNEKTENKSNIKNVTSHQIKEKTTQQYQKTLIEADNVFVSAKNKLNVTATDIKANTEAKLVGKQTHVGAEKTTNNYSIKNNQSKGLWHRNETFNTSKENLHRTEITADTVKVIATEGKLTGEAVKLEGKNIGLQGKNGVSLKGATETAINNISADIKNETATLKTGQTKQEKSVQTYIATELKADQQLVINGQSVELKGVKGQIDGDLVIKADDKTTFTAEKSFNHHKVDGDLKYWGGLGGSNQQFSEDDLGMQNGSDFTIAGKTYIESDKGVQISGSRVISGKEAIVKAVNGNLNIDAVNVENKTIENNRQGTIFNITKARSEKFSQKLTAQGSTLHSESNLKLTVDKDINVIGSSLKTAGLLDVVSLKNGKINLLGAENTETHKSSSYSFNFSAKAEKPDIKVNKEALIGSAVDTISKLVDGKLDGKGVGTAVFDNVKKNVSISGKAGVGLHIHDNQEETQSTTHSASTLNGKNIHLKADTVTVSGSKINATNNVKVDAKKVDELAQYDKARNTEANTKANLTLDIEVKPDAVSGKVGIGVNYTNSNTNTSTAQRSQIKAGNNIHINADKLNVKGSNLEAGNQLVENVKEINHSAAKNSVTTNVQNVNTEVSVGAGINTAKAVNSNIAIKSNGGYDNTVEEKSVVSHITAKNGIISNSKVLSDEGTKYQSNKDIVVTAEKYDAKSAQNTVQKDKLTAGAEVNVSANTADFTTVNINVDTKANLQKASSNSVKSEKTNIKGNNIKIHTKDLRSQADITAEKSLNVKAKNAKFIQSTDSESKTSGGFELGVGVGAIVVPSATVAIPSVSVKAKANGGQSKNTQAVSSTLKGGDVTIKIENKLALQGTNIAAKNNVGVSAKQLSITATENHSKALEIGGGVAVKVGAKASDLAPNIDFNVKHEDSVQHDKVNIKGNQVTLSGDQSAVLSGVKSESNKLTLNVKHGAVELLSPQNQTNKTNIGANLSLNGGLSSAMWLVKGGSAGANLEIVRNQNHATTELHAKNTELNVNGNAIMQGASVDSEKLTNNIKGITHIVDVTDKVSETTAKISANGSGIINAYTPENWKENAKKDWDNGTIAGVLGKADFTVALKRGNTLTHGGINPKAPETTNKLSVNATGSLTTDPKTIYKQLKEAVVEKKLPFTLHIEK</sequence>
<dbReference type="Gene3D" id="2.160.20.10">
    <property type="entry name" value="Single-stranded right-handed beta-helix, Pectin lyase-like"/>
    <property type="match status" value="1"/>
</dbReference>
<feature type="domain" description="Filamentous haemagglutinin FhaB/tRNA nuclease CdiA-like TPS" evidence="2">
    <location>
        <begin position="39"/>
        <end position="159"/>
    </location>
</feature>
<dbReference type="SMART" id="SM00912">
    <property type="entry name" value="Haemagg_act"/>
    <property type="match status" value="1"/>
</dbReference>
<dbReference type="SUPFAM" id="SSF51126">
    <property type="entry name" value="Pectin lyase-like"/>
    <property type="match status" value="1"/>
</dbReference>
<keyword evidence="1" id="KW-0732">Signal</keyword>
<dbReference type="Pfam" id="PF13332">
    <property type="entry name" value="Fil_haemagg_2"/>
    <property type="match status" value="4"/>
</dbReference>
<protein>
    <submittedName>
        <fullName evidence="3">Hemagglutinin repeat-containing protein</fullName>
    </submittedName>
</protein>
<evidence type="ECO:0000259" key="2">
    <source>
        <dbReference type="SMART" id="SM00912"/>
    </source>
</evidence>
<dbReference type="InterPro" id="IPR012334">
    <property type="entry name" value="Pectin_lyas_fold"/>
</dbReference>
<evidence type="ECO:0000256" key="1">
    <source>
        <dbReference type="SAM" id="SignalP"/>
    </source>
</evidence>
<proteinExistence type="predicted"/>
<evidence type="ECO:0000313" key="4">
    <source>
        <dbReference type="Proteomes" id="UP001596996"/>
    </source>
</evidence>
<dbReference type="InterPro" id="IPR011050">
    <property type="entry name" value="Pectin_lyase_fold/virulence"/>
</dbReference>
<dbReference type="NCBIfam" id="TIGR01901">
    <property type="entry name" value="adhes_NPXG"/>
    <property type="match status" value="1"/>
</dbReference>
<organism evidence="3 4">
    <name type="scientific">Seminibacterium arietis</name>
    <dbReference type="NCBI Taxonomy" id="1173502"/>
    <lineage>
        <taxon>Bacteria</taxon>
        <taxon>Pseudomonadati</taxon>
        <taxon>Pseudomonadota</taxon>
        <taxon>Gammaproteobacteria</taxon>
        <taxon>Pasteurellales</taxon>
        <taxon>Pasteurellaceae</taxon>
        <taxon>Seminibacterium</taxon>
    </lineage>
</organism>
<dbReference type="Pfam" id="PF05860">
    <property type="entry name" value="TPS"/>
    <property type="match status" value="1"/>
</dbReference>
<gene>
    <name evidence="3" type="ORF">ACFQ02_01080</name>
</gene>
<reference evidence="4" key="1">
    <citation type="journal article" date="2019" name="Int. J. Syst. Evol. Microbiol.">
        <title>The Global Catalogue of Microorganisms (GCM) 10K type strain sequencing project: providing services to taxonomists for standard genome sequencing and annotation.</title>
        <authorList>
            <consortium name="The Broad Institute Genomics Platform"/>
            <consortium name="The Broad Institute Genome Sequencing Center for Infectious Disease"/>
            <person name="Wu L."/>
            <person name="Ma J."/>
        </authorList>
    </citation>
    <scope>NUCLEOTIDE SEQUENCE [LARGE SCALE GENOMIC DNA]</scope>
    <source>
        <strain evidence="4">CCUG 61707</strain>
    </source>
</reference>
<dbReference type="RefSeq" id="WP_380818223.1">
    <property type="nucleotide sequence ID" value="NZ_JBHTJN010000004.1"/>
</dbReference>
<feature type="chain" id="PRO_5046911938" evidence="1">
    <location>
        <begin position="26"/>
        <end position="1432"/>
    </location>
</feature>
<dbReference type="InterPro" id="IPR008638">
    <property type="entry name" value="FhaB/CdiA-like_TPS"/>
</dbReference>
<feature type="signal peptide" evidence="1">
    <location>
        <begin position="1"/>
        <end position="25"/>
    </location>
</feature>
<accession>A0ABW3I734</accession>
<dbReference type="EMBL" id="JBHTJN010000004">
    <property type="protein sequence ID" value="MFD0965460.1"/>
    <property type="molecule type" value="Genomic_DNA"/>
</dbReference>
<evidence type="ECO:0000313" key="3">
    <source>
        <dbReference type="EMBL" id="MFD0965460.1"/>
    </source>
</evidence>
<dbReference type="InterPro" id="IPR025157">
    <property type="entry name" value="Hemagglutinin_rpt"/>
</dbReference>
<dbReference type="Proteomes" id="UP001596996">
    <property type="component" value="Unassembled WGS sequence"/>
</dbReference>